<dbReference type="InterPro" id="IPR005824">
    <property type="entry name" value="KOW"/>
</dbReference>
<keyword evidence="1 5" id="KW-0806">Transcription termination</keyword>
<evidence type="ECO:0000256" key="2">
    <source>
        <dbReference type="ARBA" id="ARBA00022814"/>
    </source>
</evidence>
<evidence type="ECO:0000313" key="10">
    <source>
        <dbReference type="EMBL" id="KRN76148.1"/>
    </source>
</evidence>
<evidence type="ECO:0000256" key="4">
    <source>
        <dbReference type="ARBA" id="ARBA00023163"/>
    </source>
</evidence>
<dbReference type="STRING" id="1620.IV67_GL001199"/>
<dbReference type="CDD" id="cd09891">
    <property type="entry name" value="NGN_Bact_1"/>
    <property type="match status" value="1"/>
</dbReference>
<evidence type="ECO:0000256" key="1">
    <source>
        <dbReference type="ARBA" id="ARBA00022472"/>
    </source>
</evidence>
<evidence type="ECO:0000313" key="11">
    <source>
        <dbReference type="Proteomes" id="UP000051673"/>
    </source>
</evidence>
<dbReference type="InterPro" id="IPR014722">
    <property type="entry name" value="Rib_uL2_dom2"/>
</dbReference>
<dbReference type="OrthoDB" id="9809075at2"/>
<accession>A0A0R2JPP2</accession>
<proteinExistence type="inferred from homology"/>
<comment type="caution">
    <text evidence="10">The sequence shown here is derived from an EMBL/GenBank/DDBJ whole genome shotgun (WGS) entry which is preliminary data.</text>
</comment>
<evidence type="ECO:0000256" key="5">
    <source>
        <dbReference type="HAMAP-Rule" id="MF_00948"/>
    </source>
</evidence>
<dbReference type="GO" id="GO:0006354">
    <property type="term" value="P:DNA-templated transcription elongation"/>
    <property type="evidence" value="ECO:0007669"/>
    <property type="project" value="UniProtKB-UniRule"/>
</dbReference>
<sequence>MADESFDNQWYVIHTYSGYENSVKTNLESRIETMGMTDYIFRVVVPEREVTVNENGETKVVKENDFPGYVLVEMVMTDEAWYVVRNTPGVTGFLGSHGGGSKPTSLLPEEVDEMLARVEDTERDVVDHIDAEVGDVVNVTSGSFEGMEGTITSIDNDKQEVTVLVNFLGRETPTEISFADVKPVN</sequence>
<comment type="similarity">
    <text evidence="5 7">Belongs to the NusG family.</text>
</comment>
<dbReference type="SUPFAM" id="SSF50104">
    <property type="entry name" value="Translation proteins SH3-like domain"/>
    <property type="match status" value="1"/>
</dbReference>
<keyword evidence="11" id="KW-1185">Reference proteome</keyword>
<evidence type="ECO:0000259" key="9">
    <source>
        <dbReference type="SMART" id="SM00739"/>
    </source>
</evidence>
<dbReference type="GO" id="GO:0031564">
    <property type="term" value="P:transcription antitermination"/>
    <property type="evidence" value="ECO:0007669"/>
    <property type="project" value="UniProtKB-UniRule"/>
</dbReference>
<dbReference type="SMART" id="SM00739">
    <property type="entry name" value="KOW"/>
    <property type="match status" value="1"/>
</dbReference>
<reference evidence="10 11" key="1">
    <citation type="journal article" date="2015" name="Genome Announc.">
        <title>Expanding the biotechnology potential of lactobacilli through comparative genomics of 213 strains and associated genera.</title>
        <authorList>
            <person name="Sun Z."/>
            <person name="Harris H.M."/>
            <person name="McCann A."/>
            <person name="Guo C."/>
            <person name="Argimon S."/>
            <person name="Zhang W."/>
            <person name="Yang X."/>
            <person name="Jeffery I.B."/>
            <person name="Cooney J.C."/>
            <person name="Kagawa T.F."/>
            <person name="Liu W."/>
            <person name="Song Y."/>
            <person name="Salvetti E."/>
            <person name="Wrobel A."/>
            <person name="Rasinkangas P."/>
            <person name="Parkhill J."/>
            <person name="Rea M.C."/>
            <person name="O'Sullivan O."/>
            <person name="Ritari J."/>
            <person name="Douillard F.P."/>
            <person name="Paul Ross R."/>
            <person name="Yang R."/>
            <person name="Briner A.E."/>
            <person name="Felis G.E."/>
            <person name="de Vos W.M."/>
            <person name="Barrangou R."/>
            <person name="Klaenhammer T.R."/>
            <person name="Caufield P.W."/>
            <person name="Cui Y."/>
            <person name="Zhang H."/>
            <person name="O'Toole P.W."/>
        </authorList>
    </citation>
    <scope>NUCLEOTIDE SEQUENCE [LARGE SCALE GENOMIC DNA]</scope>
    <source>
        <strain evidence="10 11">DSM 20014</strain>
    </source>
</reference>
<keyword evidence="2 5" id="KW-0889">Transcription antitermination</keyword>
<dbReference type="NCBIfam" id="TIGR01956">
    <property type="entry name" value="NusG_myco"/>
    <property type="match status" value="1"/>
</dbReference>
<dbReference type="GO" id="GO:0032784">
    <property type="term" value="P:regulation of DNA-templated transcription elongation"/>
    <property type="evidence" value="ECO:0007669"/>
    <property type="project" value="InterPro"/>
</dbReference>
<organism evidence="10 11">
    <name type="scientific">Weissella minor</name>
    <dbReference type="NCBI Taxonomy" id="1620"/>
    <lineage>
        <taxon>Bacteria</taxon>
        <taxon>Bacillati</taxon>
        <taxon>Bacillota</taxon>
        <taxon>Bacilli</taxon>
        <taxon>Lactobacillales</taxon>
        <taxon>Lactobacillaceae</taxon>
        <taxon>Weissella</taxon>
    </lineage>
</organism>
<name>A0A0R2JPP2_9LACO</name>
<dbReference type="AlphaFoldDB" id="A0A0R2JPP2"/>
<dbReference type="InterPro" id="IPR043425">
    <property type="entry name" value="NusG-like"/>
</dbReference>
<feature type="domain" description="KOW" evidence="9">
    <location>
        <begin position="130"/>
        <end position="157"/>
    </location>
</feature>
<dbReference type="InterPro" id="IPR001062">
    <property type="entry name" value="Transcrpt_antiterm_NusG"/>
</dbReference>
<keyword evidence="3 5" id="KW-0805">Transcription regulation</keyword>
<dbReference type="NCBIfam" id="TIGR00922">
    <property type="entry name" value="nusG"/>
    <property type="match status" value="1"/>
</dbReference>
<dbReference type="Gene3D" id="2.30.30.30">
    <property type="match status" value="1"/>
</dbReference>
<dbReference type="EMBL" id="JQCD01000031">
    <property type="protein sequence ID" value="KRN76148.1"/>
    <property type="molecule type" value="Genomic_DNA"/>
</dbReference>
<dbReference type="InterPro" id="IPR047050">
    <property type="entry name" value="NGN"/>
</dbReference>
<dbReference type="GO" id="GO:0006353">
    <property type="term" value="P:DNA-templated transcription termination"/>
    <property type="evidence" value="ECO:0007669"/>
    <property type="project" value="UniProtKB-UniRule"/>
</dbReference>
<dbReference type="GO" id="GO:0005829">
    <property type="term" value="C:cytosol"/>
    <property type="evidence" value="ECO:0007669"/>
    <property type="project" value="TreeGrafter"/>
</dbReference>
<dbReference type="PANTHER" id="PTHR30265:SF2">
    <property type="entry name" value="TRANSCRIPTION TERMINATION_ANTITERMINATION PROTEIN NUSG"/>
    <property type="match status" value="1"/>
</dbReference>
<gene>
    <name evidence="5" type="primary">nusG</name>
    <name evidence="10" type="ORF">IV67_GL001199</name>
</gene>
<protein>
    <recommendedName>
        <fullName evidence="5 6">Transcription termination/antitermination protein NusG</fullName>
    </recommendedName>
</protein>
<dbReference type="FunFam" id="3.30.70.940:FF:000002">
    <property type="entry name" value="Transcription termination/antitermination protein NusG"/>
    <property type="match status" value="1"/>
</dbReference>
<feature type="domain" description="NusG-like N-terminal" evidence="8">
    <location>
        <begin position="7"/>
        <end position="118"/>
    </location>
</feature>
<comment type="function">
    <text evidence="5 7">Participates in transcription elongation, termination and antitermination.</text>
</comment>
<dbReference type="SMART" id="SM00738">
    <property type="entry name" value="NGN"/>
    <property type="match status" value="1"/>
</dbReference>
<keyword evidence="4 5" id="KW-0804">Transcription</keyword>
<dbReference type="InterPro" id="IPR010216">
    <property type="entry name" value="Transcrpt_antiterm_NusG_myco"/>
</dbReference>
<evidence type="ECO:0000259" key="8">
    <source>
        <dbReference type="SMART" id="SM00738"/>
    </source>
</evidence>
<dbReference type="SUPFAM" id="SSF82679">
    <property type="entry name" value="N-utilization substance G protein NusG, N-terminal domain"/>
    <property type="match status" value="1"/>
</dbReference>
<dbReference type="RefSeq" id="WP_057789058.1">
    <property type="nucleotide sequence ID" value="NZ_CBDALJ010000002.1"/>
</dbReference>
<dbReference type="CDD" id="cd06091">
    <property type="entry name" value="KOW_NusG"/>
    <property type="match status" value="1"/>
</dbReference>
<dbReference type="InterPro" id="IPR008991">
    <property type="entry name" value="Translation_prot_SH3-like_sf"/>
</dbReference>
<dbReference type="Pfam" id="PF00467">
    <property type="entry name" value="KOW"/>
    <property type="match status" value="1"/>
</dbReference>
<dbReference type="Pfam" id="PF02357">
    <property type="entry name" value="NusG"/>
    <property type="match status" value="1"/>
</dbReference>
<dbReference type="Gene3D" id="3.30.70.940">
    <property type="entry name" value="NusG, N-terminal domain"/>
    <property type="match status" value="1"/>
</dbReference>
<dbReference type="InterPro" id="IPR036735">
    <property type="entry name" value="NGN_dom_sf"/>
</dbReference>
<dbReference type="Proteomes" id="UP000051673">
    <property type="component" value="Unassembled WGS sequence"/>
</dbReference>
<evidence type="ECO:0000256" key="6">
    <source>
        <dbReference type="NCBIfam" id="TIGR01956"/>
    </source>
</evidence>
<dbReference type="PATRIC" id="fig|1620.3.peg.1213"/>
<evidence type="ECO:0000256" key="7">
    <source>
        <dbReference type="RuleBase" id="RU000538"/>
    </source>
</evidence>
<evidence type="ECO:0000256" key="3">
    <source>
        <dbReference type="ARBA" id="ARBA00023015"/>
    </source>
</evidence>
<dbReference type="PANTHER" id="PTHR30265">
    <property type="entry name" value="RHO-INTERACTING TRANSCRIPTION TERMINATION FACTOR NUSG"/>
    <property type="match status" value="1"/>
</dbReference>
<dbReference type="PRINTS" id="PR00338">
    <property type="entry name" value="NUSGTNSCPFCT"/>
</dbReference>
<dbReference type="InterPro" id="IPR006645">
    <property type="entry name" value="NGN-like_dom"/>
</dbReference>
<dbReference type="HAMAP" id="MF_00948">
    <property type="entry name" value="NusG"/>
    <property type="match status" value="1"/>
</dbReference>